<feature type="transmembrane region" description="Helical" evidence="10">
    <location>
        <begin position="428"/>
        <end position="450"/>
    </location>
</feature>
<evidence type="ECO:0000256" key="3">
    <source>
        <dbReference type="ARBA" id="ARBA00018074"/>
    </source>
</evidence>
<feature type="region of interest" description="Disordered" evidence="11">
    <location>
        <begin position="694"/>
        <end position="721"/>
    </location>
</feature>
<dbReference type="GO" id="GO:0061709">
    <property type="term" value="P:reticulophagy"/>
    <property type="evidence" value="ECO:0007669"/>
    <property type="project" value="TreeGrafter"/>
</dbReference>
<dbReference type="InterPro" id="IPR007241">
    <property type="entry name" value="Autophagy-rel_prot_9"/>
</dbReference>
<reference evidence="12" key="1">
    <citation type="submission" date="2020-11" db="EMBL/GenBank/DDBJ databases">
        <authorList>
            <person name="Tran Van P."/>
        </authorList>
    </citation>
    <scope>NUCLEOTIDE SEQUENCE</scope>
</reference>
<sequence length="840" mass="95239">MVTSIVLEYLVQLTLSSSKLNSPYSLLVPLPLVNIPQPDIMVVPLRMFVMVAGNSRAVGLWVVTPTSILPDHLSTRRRMTATLEPSYQPLQPFGPENGEGEEETPHEGGVMIHVVPESGRARWNHVEDLDSFFVRMYHYHQKHGFTCMMLQEALELLQFIFVVVFSTFLLHCVDYSILFRNSPINTSNNKISLSDAVLPPHECVASLGTVTWLCILVAVIFWFLRAIKSDLDNLTWHEVQHRVREVQLEQQMCIHKRDLSELDIYHRILRFKNYMVAMVNKSLLPIRLRLPFLGEVVFLTRGLKYNIELLLFWGPWAPFKNNWHLKEDYKKVGKRKELAQYLSKYILWVGIANFLLCPLILIWQILYSFFNYAEVIKREPGSLGSRRWSLYGRMYLRHFNELDHELHARLNRAYKPASQYMNIFTSPIMTVLAKNIAFVAGACLAVLLILTVYDEDVLTVEHVLTAITVLGGVVAASRVFIPDENLVWCPEKLLTAVLAHVHYLPDSWRGQAHTHRVREEFSQLFQYKAVYLVEELLSPIITPFILCFQVRSHALEIVDFYRNFTVEVVGVGDVCSFAQMDVRRHGNPTWQTSIRAEDGKTELSLVHFTLTNPKWRPPEDAENFVTALRNQARRDADQLTQVLGPGDNALYSSLQSVSSLGAGFNSLVASILRTNPRGYMEPSMGVGYQPMFPPPSSSGEKGGVYESGGSVPSTVRGGLSRAEGPLNSDRGLLYSLHQSTRNNSLGASVFGCGGELAPDPDTLELLAADMSLSTLYLHELHHRHVHRRGYQESSINRSLWQRPHQDMPGIRELGDESGETQRRAEKTPLLLGGAKLPRSS</sequence>
<keyword evidence="5 10" id="KW-0812">Transmembrane</keyword>
<accession>A0A7R9JR84</accession>
<evidence type="ECO:0000256" key="4">
    <source>
        <dbReference type="ARBA" id="ARBA00022448"/>
    </source>
</evidence>
<dbReference type="Pfam" id="PF04109">
    <property type="entry name" value="ATG9"/>
    <property type="match status" value="1"/>
</dbReference>
<dbReference type="EMBL" id="OE839600">
    <property type="protein sequence ID" value="CAD7587836.1"/>
    <property type="molecule type" value="Genomic_DNA"/>
</dbReference>
<feature type="transmembrane region" description="Helical" evidence="10">
    <location>
        <begin position="204"/>
        <end position="224"/>
    </location>
</feature>
<evidence type="ECO:0000256" key="7">
    <source>
        <dbReference type="ARBA" id="ARBA00023006"/>
    </source>
</evidence>
<gene>
    <name evidence="12" type="ORF">TGEB3V08_LOCUS1991</name>
</gene>
<evidence type="ECO:0000256" key="10">
    <source>
        <dbReference type="RuleBase" id="RU364027"/>
    </source>
</evidence>
<evidence type="ECO:0000256" key="8">
    <source>
        <dbReference type="ARBA" id="ARBA00023055"/>
    </source>
</evidence>
<proteinExistence type="inferred from homology"/>
<keyword evidence="8 10" id="KW-0445">Lipid transport</keyword>
<dbReference type="GO" id="GO:0034727">
    <property type="term" value="P:piecemeal microautophagy of the nucleus"/>
    <property type="evidence" value="ECO:0007669"/>
    <property type="project" value="TreeGrafter"/>
</dbReference>
<dbReference type="GO" id="GO:0034497">
    <property type="term" value="P:protein localization to phagophore assembly site"/>
    <property type="evidence" value="ECO:0007669"/>
    <property type="project" value="TreeGrafter"/>
</dbReference>
<dbReference type="GO" id="GO:0000422">
    <property type="term" value="P:autophagy of mitochondrion"/>
    <property type="evidence" value="ECO:0007669"/>
    <property type="project" value="TreeGrafter"/>
</dbReference>
<dbReference type="PANTHER" id="PTHR13038">
    <property type="entry name" value="APG9 AUTOPHAGY 9"/>
    <property type="match status" value="1"/>
</dbReference>
<protein>
    <recommendedName>
        <fullName evidence="3 10">Autophagy-related protein 9</fullName>
    </recommendedName>
</protein>
<feature type="region of interest" description="Disordered" evidence="11">
    <location>
        <begin position="801"/>
        <end position="840"/>
    </location>
</feature>
<dbReference type="GO" id="GO:0005776">
    <property type="term" value="C:autophagosome"/>
    <property type="evidence" value="ECO:0007669"/>
    <property type="project" value="TreeGrafter"/>
</dbReference>
<dbReference type="GO" id="GO:0006869">
    <property type="term" value="P:lipid transport"/>
    <property type="evidence" value="ECO:0007669"/>
    <property type="project" value="UniProtKB-KW"/>
</dbReference>
<organism evidence="12">
    <name type="scientific">Timema genevievae</name>
    <name type="common">Walking stick</name>
    <dbReference type="NCBI Taxonomy" id="629358"/>
    <lineage>
        <taxon>Eukaryota</taxon>
        <taxon>Metazoa</taxon>
        <taxon>Ecdysozoa</taxon>
        <taxon>Arthropoda</taxon>
        <taxon>Hexapoda</taxon>
        <taxon>Insecta</taxon>
        <taxon>Pterygota</taxon>
        <taxon>Neoptera</taxon>
        <taxon>Polyneoptera</taxon>
        <taxon>Phasmatodea</taxon>
        <taxon>Timematodea</taxon>
        <taxon>Timematoidea</taxon>
        <taxon>Timematidae</taxon>
        <taxon>Timema</taxon>
    </lineage>
</organism>
<comment type="similarity">
    <text evidence="2 10">Belongs to the ATG9 family.</text>
</comment>
<evidence type="ECO:0000256" key="2">
    <source>
        <dbReference type="ARBA" id="ARBA00006185"/>
    </source>
</evidence>
<evidence type="ECO:0000256" key="1">
    <source>
        <dbReference type="ARBA" id="ARBA00004511"/>
    </source>
</evidence>
<dbReference type="GO" id="GO:0034045">
    <property type="term" value="C:phagophore assembly site membrane"/>
    <property type="evidence" value="ECO:0007669"/>
    <property type="project" value="UniProtKB-SubCell"/>
</dbReference>
<dbReference type="AlphaFoldDB" id="A0A7R9JR84"/>
<comment type="function">
    <text evidence="10">Phospholipid scramblase involved in autophagy. Cycles between the preautophagosomal structure/phagophore assembly site (PAS) and the cytoplasmic vesicle pool and supplies membrane for the growing autophagosome. Lipid scramblase activity plays a key role in preautophagosomal structure/phagophore assembly by distributing the phospholipids that arrive through ATG2 from the cytoplasmic to the luminal leaflet of the bilayer, thereby driving autophagosomal membrane expansion.</text>
</comment>
<evidence type="ECO:0000256" key="5">
    <source>
        <dbReference type="ARBA" id="ARBA00022692"/>
    </source>
</evidence>
<keyword evidence="7 10" id="KW-0072">Autophagy</keyword>
<dbReference type="PANTHER" id="PTHR13038:SF10">
    <property type="entry name" value="AUTOPHAGY-RELATED PROTEIN 9"/>
    <property type="match status" value="1"/>
</dbReference>
<keyword evidence="4 10" id="KW-0813">Transport</keyword>
<feature type="transmembrane region" description="Helical" evidence="10">
    <location>
        <begin position="462"/>
        <end position="481"/>
    </location>
</feature>
<evidence type="ECO:0000313" key="12">
    <source>
        <dbReference type="EMBL" id="CAD7587836.1"/>
    </source>
</evidence>
<evidence type="ECO:0000256" key="9">
    <source>
        <dbReference type="ARBA" id="ARBA00023136"/>
    </source>
</evidence>
<feature type="transmembrane region" description="Helical" evidence="10">
    <location>
        <begin position="156"/>
        <end position="178"/>
    </location>
</feature>
<comment type="subcellular location">
    <subcellularLocation>
        <location evidence="1 10">Preautophagosomal structure membrane</location>
        <topology evidence="1 10">Multi-pass membrane protein</topology>
    </subcellularLocation>
</comment>
<evidence type="ECO:0000256" key="6">
    <source>
        <dbReference type="ARBA" id="ARBA00022989"/>
    </source>
</evidence>
<evidence type="ECO:0000256" key="11">
    <source>
        <dbReference type="SAM" id="MobiDB-lite"/>
    </source>
</evidence>
<keyword evidence="9 10" id="KW-0472">Membrane</keyword>
<keyword evidence="6 10" id="KW-1133">Transmembrane helix</keyword>
<name>A0A7R9JR84_TIMGE</name>
<feature type="transmembrane region" description="Helical" evidence="10">
    <location>
        <begin position="345"/>
        <end position="370"/>
    </location>
</feature>